<dbReference type="GO" id="GO:0009307">
    <property type="term" value="P:DNA restriction-modification system"/>
    <property type="evidence" value="ECO:0007669"/>
    <property type="project" value="UniProtKB-KW"/>
</dbReference>
<gene>
    <name evidence="3" type="ORF">FD02_GL000742</name>
</gene>
<dbReference type="PIRSF" id="PIRSF035009">
    <property type="entry name" value="UCP035009_HSDR_N"/>
    <property type="match status" value="1"/>
</dbReference>
<name>A0A0R1JY09_9LACO</name>
<feature type="compositionally biased region" description="Low complexity" evidence="1">
    <location>
        <begin position="240"/>
        <end position="259"/>
    </location>
</feature>
<feature type="compositionally biased region" description="Acidic residues" evidence="1">
    <location>
        <begin position="260"/>
        <end position="269"/>
    </location>
</feature>
<organism evidence="3 4">
    <name type="scientific">Lacticaseibacillus nasuensis JCM 17158</name>
    <dbReference type="NCBI Taxonomy" id="1291734"/>
    <lineage>
        <taxon>Bacteria</taxon>
        <taxon>Bacillati</taxon>
        <taxon>Bacillota</taxon>
        <taxon>Bacilli</taxon>
        <taxon>Lactobacillales</taxon>
        <taxon>Lactobacillaceae</taxon>
        <taxon>Lacticaseibacillus</taxon>
    </lineage>
</organism>
<dbReference type="EMBL" id="AZDJ01000001">
    <property type="protein sequence ID" value="KRK74147.1"/>
    <property type="molecule type" value="Genomic_DNA"/>
</dbReference>
<sequence length="368" mass="42485">MEDNMEKEEFTQKIKAVAKRVDQFRDSLKTEEATKSSLIQPFFQAFGYDVFNPLEFIPEYTADVGIKKGEKVDYAIVIAGKLQLLVECKAINEDLNNHDSQLFRYFGTTDAKFGILSNGDEYRFFTDLDNQNKMDSEPFLTVHLSTLRDSQINELFRFTKDNFDEESISSSASQLKYSNQFRDYLTHQIKSVNEDFVRFILSNVFHERATQANLELFTPIIQSGFNQAIQEEVSDKLSSALNTSVSTNSSTTPTSNETTQSEEDNEENDSSTSTIVTTPAEIEAYTTVKIILRDKLDEERVFYRDNKSYFNVLLDDNIRKWIVRVYFSKSRNWIQLNNAEKETIDFVHPIDLVQFSDKITAIVDDLDQ</sequence>
<dbReference type="GO" id="GO:0009035">
    <property type="term" value="F:type I site-specific deoxyribonuclease activity"/>
    <property type="evidence" value="ECO:0007669"/>
    <property type="project" value="UniProtKB-EC"/>
</dbReference>
<evidence type="ECO:0000256" key="1">
    <source>
        <dbReference type="SAM" id="MobiDB-lite"/>
    </source>
</evidence>
<feature type="region of interest" description="Disordered" evidence="1">
    <location>
        <begin position="240"/>
        <end position="274"/>
    </location>
</feature>
<dbReference type="STRING" id="1291734.FD02_GL000742"/>
<evidence type="ECO:0000259" key="2">
    <source>
        <dbReference type="Pfam" id="PF04313"/>
    </source>
</evidence>
<dbReference type="PATRIC" id="fig|1291734.4.peg.768"/>
<reference evidence="3 4" key="1">
    <citation type="journal article" date="2015" name="Genome Announc.">
        <title>Expanding the biotechnology potential of lactobacilli through comparative genomics of 213 strains and associated genera.</title>
        <authorList>
            <person name="Sun Z."/>
            <person name="Harris H.M."/>
            <person name="McCann A."/>
            <person name="Guo C."/>
            <person name="Argimon S."/>
            <person name="Zhang W."/>
            <person name="Yang X."/>
            <person name="Jeffery I.B."/>
            <person name="Cooney J.C."/>
            <person name="Kagawa T.F."/>
            <person name="Liu W."/>
            <person name="Song Y."/>
            <person name="Salvetti E."/>
            <person name="Wrobel A."/>
            <person name="Rasinkangas P."/>
            <person name="Parkhill J."/>
            <person name="Rea M.C."/>
            <person name="O'Sullivan O."/>
            <person name="Ritari J."/>
            <person name="Douillard F.P."/>
            <person name="Paul Ross R."/>
            <person name="Yang R."/>
            <person name="Briner A.E."/>
            <person name="Felis G.E."/>
            <person name="de Vos W.M."/>
            <person name="Barrangou R."/>
            <person name="Klaenhammer T.R."/>
            <person name="Caufield P.W."/>
            <person name="Cui Y."/>
            <person name="Zhang H."/>
            <person name="O'Toole P.W."/>
        </authorList>
    </citation>
    <scope>NUCLEOTIDE SEQUENCE [LARGE SCALE GENOMIC DNA]</scope>
    <source>
        <strain evidence="3 4">JCM 17158</strain>
    </source>
</reference>
<evidence type="ECO:0000313" key="4">
    <source>
        <dbReference type="Proteomes" id="UP000051804"/>
    </source>
</evidence>
<protein>
    <recommendedName>
        <fullName evidence="2">Restriction endonuclease type I HsdR N-terminal domain-containing protein</fullName>
    </recommendedName>
</protein>
<dbReference type="Proteomes" id="UP000051804">
    <property type="component" value="Unassembled WGS sequence"/>
</dbReference>
<keyword evidence="4" id="KW-1185">Reference proteome</keyword>
<dbReference type="Pfam" id="PF04313">
    <property type="entry name" value="HSDR_N"/>
    <property type="match status" value="1"/>
</dbReference>
<dbReference type="InterPro" id="IPR007409">
    <property type="entry name" value="Restrct_endonuc_type1_HsdR_N"/>
</dbReference>
<evidence type="ECO:0000313" key="3">
    <source>
        <dbReference type="EMBL" id="KRK74147.1"/>
    </source>
</evidence>
<accession>A0A0R1JY09</accession>
<dbReference type="GO" id="GO:0005524">
    <property type="term" value="F:ATP binding"/>
    <property type="evidence" value="ECO:0007669"/>
    <property type="project" value="UniProtKB-KW"/>
</dbReference>
<feature type="domain" description="Restriction endonuclease type I HsdR N-terminal" evidence="2">
    <location>
        <begin position="56"/>
        <end position="133"/>
    </location>
</feature>
<dbReference type="GO" id="GO:0003677">
    <property type="term" value="F:DNA binding"/>
    <property type="evidence" value="ECO:0007669"/>
    <property type="project" value="UniProtKB-KW"/>
</dbReference>
<proteinExistence type="predicted"/>
<dbReference type="AlphaFoldDB" id="A0A0R1JY09"/>
<dbReference type="InterPro" id="IPR017035">
    <property type="entry name" value="UCP035009_HsdR_All3000-type"/>
</dbReference>
<comment type="caution">
    <text evidence="3">The sequence shown here is derived from an EMBL/GenBank/DDBJ whole genome shotgun (WGS) entry which is preliminary data.</text>
</comment>